<keyword evidence="6" id="KW-1185">Reference proteome</keyword>
<name>M1N555_9CLOT</name>
<dbReference type="PANTHER" id="PTHR43523">
    <property type="entry name" value="GLUCOSE-1-PHOSPHATE ADENYLYLTRANSFERASE-RELATED"/>
    <property type="match status" value="1"/>
</dbReference>
<evidence type="ECO:0000313" key="6">
    <source>
        <dbReference type="Proteomes" id="UP000011728"/>
    </source>
</evidence>
<dbReference type="EMBL" id="CP004121">
    <property type="protein sequence ID" value="AGF58577.1"/>
    <property type="molecule type" value="Genomic_DNA"/>
</dbReference>
<dbReference type="STRING" id="36745.CLSAP_45910"/>
<evidence type="ECO:0000256" key="1">
    <source>
        <dbReference type="ARBA" id="ARBA00010443"/>
    </source>
</evidence>
<dbReference type="Gene3D" id="3.90.550.10">
    <property type="entry name" value="Spore Coat Polysaccharide Biosynthesis Protein SpsA, Chain A"/>
    <property type="match status" value="1"/>
</dbReference>
<dbReference type="SUPFAM" id="SSF51161">
    <property type="entry name" value="Trimeric LpxA-like enzymes"/>
    <property type="match status" value="1"/>
</dbReference>
<organism evidence="5 6">
    <name type="scientific">Clostridium saccharoperbutylacetonicum N1-4(HMT)</name>
    <dbReference type="NCBI Taxonomy" id="931276"/>
    <lineage>
        <taxon>Bacteria</taxon>
        <taxon>Bacillati</taxon>
        <taxon>Bacillota</taxon>
        <taxon>Clostridia</taxon>
        <taxon>Eubacteriales</taxon>
        <taxon>Clostridiaceae</taxon>
        <taxon>Clostridium</taxon>
    </lineage>
</organism>
<dbReference type="InterPro" id="IPR011004">
    <property type="entry name" value="Trimer_LpxA-like_sf"/>
</dbReference>
<dbReference type="NCBIfam" id="TIGR02092">
    <property type="entry name" value="glgD"/>
    <property type="match status" value="1"/>
</dbReference>
<dbReference type="PANTHER" id="PTHR43523:SF6">
    <property type="entry name" value="GLYCOGEN BIOSYNTHESIS PROTEIN GLGD"/>
    <property type="match status" value="1"/>
</dbReference>
<dbReference type="Proteomes" id="UP000011728">
    <property type="component" value="Chromosome"/>
</dbReference>
<evidence type="ECO:0000259" key="3">
    <source>
        <dbReference type="Pfam" id="PF00483"/>
    </source>
</evidence>
<keyword evidence="2" id="KW-0320">Glycogen biosynthesis</keyword>
<evidence type="ECO:0000256" key="2">
    <source>
        <dbReference type="ARBA" id="ARBA00023056"/>
    </source>
</evidence>
<dbReference type="OrthoDB" id="9801810at2"/>
<dbReference type="InterPro" id="IPR011832">
    <property type="entry name" value="GlgDAde_trans"/>
</dbReference>
<dbReference type="GO" id="GO:0005978">
    <property type="term" value="P:glycogen biosynthetic process"/>
    <property type="evidence" value="ECO:0007669"/>
    <property type="project" value="UniProtKB-KW"/>
</dbReference>
<sequence>MNTNRVSGIIDNLNCHGDLNDLIAHRPLAMLPFDCKYRLLDFQLSNVINANIQALFLLMNQDDMQSVFDHINGGKEWGLDSLRNKFIMHFNKKNQEGEYEQGFISHIVDYLRKSSSEITVIMGSKMLCNIDLKAIIKIHKHSNRDMTVVYKRVTSENISCDNLLIDLQSDGNISLSDNCKEKLEPNEKYNLCMDIFIVRTEWLIKVLENYDEKAESIIKILREKINTISCMNYEYTGYLSNIYDIQSYYRANMDMLKSSKFNSLLYSNQKIYTKLANEVPTYYAQNSIVNNSHFASGSIVDGTVVDSLIARRCKISESAIIEQSIIMASANIKKNAYIKNAILDKNVIVDEGVRIIGADTNPIIIKKDSHVKNDIVNRRNL</sequence>
<dbReference type="SUPFAM" id="SSF53448">
    <property type="entry name" value="Nucleotide-diphospho-sugar transferases"/>
    <property type="match status" value="1"/>
</dbReference>
<dbReference type="eggNOG" id="COG0448">
    <property type="taxonomic scope" value="Bacteria"/>
</dbReference>
<feature type="domain" description="Nucleotidyl transferase" evidence="3">
    <location>
        <begin position="27"/>
        <end position="256"/>
    </location>
</feature>
<gene>
    <name evidence="5" type="primary">glgD1</name>
    <name evidence="5" type="ORF">Cspa_c48240</name>
</gene>
<evidence type="ECO:0000313" key="5">
    <source>
        <dbReference type="EMBL" id="AGF58577.1"/>
    </source>
</evidence>
<dbReference type="InterPro" id="IPR029044">
    <property type="entry name" value="Nucleotide-diphossugar_trans"/>
</dbReference>
<dbReference type="CDD" id="cd04651">
    <property type="entry name" value="LbH_G1P_AT_C"/>
    <property type="match status" value="1"/>
</dbReference>
<accession>M1N555</accession>
<dbReference type="RefSeq" id="WP_015394886.1">
    <property type="nucleotide sequence ID" value="NC_020291.1"/>
</dbReference>
<dbReference type="Pfam" id="PF24894">
    <property type="entry name" value="Hexapep_GlmU"/>
    <property type="match status" value="1"/>
</dbReference>
<dbReference type="HOGENOM" id="CLU_029499_14_0_9"/>
<dbReference type="InterPro" id="IPR056818">
    <property type="entry name" value="GlmU/GlgC-like_hexapep"/>
</dbReference>
<dbReference type="InterPro" id="IPR011831">
    <property type="entry name" value="ADP-Glc_PPase"/>
</dbReference>
<feature type="domain" description="Glucose-1-phosphate adenylyltransferase/Bifunctional protein GlmU-like C-terminal hexapeptide" evidence="4">
    <location>
        <begin position="285"/>
        <end position="360"/>
    </location>
</feature>
<dbReference type="Gene3D" id="2.160.10.10">
    <property type="entry name" value="Hexapeptide repeat proteins"/>
    <property type="match status" value="1"/>
</dbReference>
<dbReference type="GO" id="GO:0008878">
    <property type="term" value="F:glucose-1-phosphate adenylyltransferase activity"/>
    <property type="evidence" value="ECO:0007669"/>
    <property type="project" value="InterPro"/>
</dbReference>
<dbReference type="InterPro" id="IPR005835">
    <property type="entry name" value="NTP_transferase_dom"/>
</dbReference>
<comment type="similarity">
    <text evidence="1">Belongs to the bacterial/plant glucose-1-phosphate adenylyltransferase family.</text>
</comment>
<dbReference type="PATRIC" id="fig|931276.5.peg.4866"/>
<dbReference type="AlphaFoldDB" id="M1N555"/>
<dbReference type="KEGG" id="csr:Cspa_c48240"/>
<protein>
    <submittedName>
        <fullName evidence="5">Glycogen biosynthesis protein GlgD</fullName>
    </submittedName>
</protein>
<reference evidence="5 6" key="1">
    <citation type="submission" date="2013-02" db="EMBL/GenBank/DDBJ databases">
        <title>Genome sequence of Clostridium saccharoperbutylacetonicum N1-4(HMT).</title>
        <authorList>
            <person name="Poehlein A."/>
            <person name="Daniel R."/>
        </authorList>
    </citation>
    <scope>NUCLEOTIDE SEQUENCE [LARGE SCALE GENOMIC DNA]</scope>
    <source>
        <strain evidence="6">N1-4(HMT)</strain>
    </source>
</reference>
<dbReference type="Pfam" id="PF00483">
    <property type="entry name" value="NTP_transferase"/>
    <property type="match status" value="1"/>
</dbReference>
<proteinExistence type="inferred from homology"/>
<evidence type="ECO:0000259" key="4">
    <source>
        <dbReference type="Pfam" id="PF24894"/>
    </source>
</evidence>